<dbReference type="RefSeq" id="WP_138479493.1">
    <property type="nucleotide sequence ID" value="NZ_PPSW01000007.1"/>
</dbReference>
<dbReference type="Pfam" id="PF07361">
    <property type="entry name" value="Cytochrom_B562"/>
    <property type="match status" value="1"/>
</dbReference>
<dbReference type="GO" id="GO:0042597">
    <property type="term" value="C:periplasmic space"/>
    <property type="evidence" value="ECO:0007669"/>
    <property type="project" value="InterPro"/>
</dbReference>
<feature type="signal peptide" evidence="3">
    <location>
        <begin position="1"/>
        <end position="20"/>
    </location>
</feature>
<name>A0A5R9Q638_9GAMM</name>
<dbReference type="GO" id="GO:0020037">
    <property type="term" value="F:heme binding"/>
    <property type="evidence" value="ECO:0007669"/>
    <property type="project" value="InterPro"/>
</dbReference>
<dbReference type="GO" id="GO:0005506">
    <property type="term" value="F:iron ion binding"/>
    <property type="evidence" value="ECO:0007669"/>
    <property type="project" value="InterPro"/>
</dbReference>
<dbReference type="InterPro" id="IPR009155">
    <property type="entry name" value="Cyt_b562"/>
</dbReference>
<dbReference type="Gene3D" id="1.20.120.10">
    <property type="entry name" value="Cytochrome c/b562"/>
    <property type="match status" value="1"/>
</dbReference>
<protein>
    <recommendedName>
        <fullName evidence="6">Soluble cytochrome b562</fullName>
    </recommendedName>
</protein>
<accession>A0A5R9Q638</accession>
<evidence type="ECO:0000256" key="2">
    <source>
        <dbReference type="ARBA" id="ARBA00022729"/>
    </source>
</evidence>
<evidence type="ECO:0000313" key="4">
    <source>
        <dbReference type="EMBL" id="TLX48264.1"/>
    </source>
</evidence>
<comment type="similarity">
    <text evidence="1">Belongs to the cytochrome b562 family.</text>
</comment>
<dbReference type="EMBL" id="PPSW01000007">
    <property type="protein sequence ID" value="TLX48264.1"/>
    <property type="molecule type" value="Genomic_DNA"/>
</dbReference>
<dbReference type="InterPro" id="IPR010980">
    <property type="entry name" value="Cyt_c/b562"/>
</dbReference>
<evidence type="ECO:0000313" key="5">
    <source>
        <dbReference type="Proteomes" id="UP000309186"/>
    </source>
</evidence>
<dbReference type="OrthoDB" id="6119894at2"/>
<dbReference type="Proteomes" id="UP000309186">
    <property type="component" value="Unassembled WGS sequence"/>
</dbReference>
<organism evidence="4 5">
    <name type="scientific">Pseudoalteromonas phenolica</name>
    <dbReference type="NCBI Taxonomy" id="161398"/>
    <lineage>
        <taxon>Bacteria</taxon>
        <taxon>Pseudomonadati</taxon>
        <taxon>Pseudomonadota</taxon>
        <taxon>Gammaproteobacteria</taxon>
        <taxon>Alteromonadales</taxon>
        <taxon>Pseudoalteromonadaceae</taxon>
        <taxon>Pseudoalteromonas</taxon>
    </lineage>
</organism>
<dbReference type="GO" id="GO:0022900">
    <property type="term" value="P:electron transport chain"/>
    <property type="evidence" value="ECO:0007669"/>
    <property type="project" value="InterPro"/>
</dbReference>
<keyword evidence="2 3" id="KW-0732">Signal</keyword>
<proteinExistence type="inferred from homology"/>
<sequence>MKYLVLLLLSVSMFSFSSSAQTSDLSVTMKNIGHAYKKAVRSTDDKEIISQIDEMIILIQKSKKANFKADLKEQSIEGLDKVITVLQESKRFIEKGEIAKAKSKLKKVDVLREKYHELHEPPSVWELLFG</sequence>
<gene>
    <name evidence="4" type="ORF">C1E24_05555</name>
</gene>
<dbReference type="GO" id="GO:0009055">
    <property type="term" value="F:electron transfer activity"/>
    <property type="evidence" value="ECO:0007669"/>
    <property type="project" value="InterPro"/>
</dbReference>
<comment type="caution">
    <text evidence="4">The sequence shown here is derived from an EMBL/GenBank/DDBJ whole genome shotgun (WGS) entry which is preliminary data.</text>
</comment>
<evidence type="ECO:0000256" key="1">
    <source>
        <dbReference type="ARBA" id="ARBA00005523"/>
    </source>
</evidence>
<dbReference type="SUPFAM" id="SSF47175">
    <property type="entry name" value="Cytochromes"/>
    <property type="match status" value="1"/>
</dbReference>
<dbReference type="AlphaFoldDB" id="A0A5R9Q638"/>
<evidence type="ECO:0008006" key="6">
    <source>
        <dbReference type="Google" id="ProtNLM"/>
    </source>
</evidence>
<evidence type="ECO:0000256" key="3">
    <source>
        <dbReference type="SAM" id="SignalP"/>
    </source>
</evidence>
<reference evidence="4 5" key="1">
    <citation type="submission" date="2018-01" db="EMBL/GenBank/DDBJ databases">
        <title>Co-occurrence of chitin degradation, pigmentation and bioactivity in marine Pseudoalteromonas.</title>
        <authorList>
            <person name="Paulsen S."/>
            <person name="Gram L."/>
            <person name="Machado H."/>
        </authorList>
    </citation>
    <scope>NUCLEOTIDE SEQUENCE [LARGE SCALE GENOMIC DNA]</scope>
    <source>
        <strain evidence="4 5">S3663</strain>
    </source>
</reference>
<feature type="chain" id="PRO_5024454675" description="Soluble cytochrome b562" evidence="3">
    <location>
        <begin position="21"/>
        <end position="130"/>
    </location>
</feature>